<feature type="region of interest" description="Disordered" evidence="1">
    <location>
        <begin position="1"/>
        <end position="40"/>
    </location>
</feature>
<evidence type="ECO:0000256" key="1">
    <source>
        <dbReference type="SAM" id="MobiDB-lite"/>
    </source>
</evidence>
<reference evidence="2 3" key="1">
    <citation type="submission" date="2019-03" db="EMBL/GenBank/DDBJ databases">
        <title>First draft genome of Liparis tanakae, snailfish: a comprehensive survey of snailfish specific genes.</title>
        <authorList>
            <person name="Kim W."/>
            <person name="Song I."/>
            <person name="Jeong J.-H."/>
            <person name="Kim D."/>
            <person name="Kim S."/>
            <person name="Ryu S."/>
            <person name="Song J.Y."/>
            <person name="Lee S.K."/>
        </authorList>
    </citation>
    <scope>NUCLEOTIDE SEQUENCE [LARGE SCALE GENOMIC DNA]</scope>
    <source>
        <tissue evidence="2">Muscle</tissue>
    </source>
</reference>
<gene>
    <name evidence="2" type="ORF">EYF80_046305</name>
</gene>
<feature type="region of interest" description="Disordered" evidence="1">
    <location>
        <begin position="59"/>
        <end position="110"/>
    </location>
</feature>
<keyword evidence="3" id="KW-1185">Reference proteome</keyword>
<feature type="compositionally biased region" description="Basic and acidic residues" evidence="1">
    <location>
        <begin position="63"/>
        <end position="72"/>
    </location>
</feature>
<evidence type="ECO:0000313" key="2">
    <source>
        <dbReference type="EMBL" id="TNN43517.1"/>
    </source>
</evidence>
<accession>A0A4Z2FQK3</accession>
<comment type="caution">
    <text evidence="2">The sequence shown here is derived from an EMBL/GenBank/DDBJ whole genome shotgun (WGS) entry which is preliminary data.</text>
</comment>
<dbReference type="Proteomes" id="UP000314294">
    <property type="component" value="Unassembled WGS sequence"/>
</dbReference>
<proteinExistence type="predicted"/>
<dbReference type="EMBL" id="SRLO01000961">
    <property type="protein sequence ID" value="TNN43517.1"/>
    <property type="molecule type" value="Genomic_DNA"/>
</dbReference>
<evidence type="ECO:0000313" key="3">
    <source>
        <dbReference type="Proteomes" id="UP000314294"/>
    </source>
</evidence>
<dbReference type="AlphaFoldDB" id="A0A4Z2FQK3"/>
<protein>
    <submittedName>
        <fullName evidence="2">Uncharacterized protein</fullName>
    </submittedName>
</protein>
<sequence length="110" mass="12011">MEKETSPRSLYRGQSDRTWLGATGVERRGRGASPALRTAAKETANCRPTVKLIELVIRGAASGDRRPARGGERASAPTLAGTPARRRPDGAPQRAWLREQSAHRPSRRGR</sequence>
<organism evidence="2 3">
    <name type="scientific">Liparis tanakae</name>
    <name type="common">Tanaka's snailfish</name>
    <dbReference type="NCBI Taxonomy" id="230148"/>
    <lineage>
        <taxon>Eukaryota</taxon>
        <taxon>Metazoa</taxon>
        <taxon>Chordata</taxon>
        <taxon>Craniata</taxon>
        <taxon>Vertebrata</taxon>
        <taxon>Euteleostomi</taxon>
        <taxon>Actinopterygii</taxon>
        <taxon>Neopterygii</taxon>
        <taxon>Teleostei</taxon>
        <taxon>Neoteleostei</taxon>
        <taxon>Acanthomorphata</taxon>
        <taxon>Eupercaria</taxon>
        <taxon>Perciformes</taxon>
        <taxon>Cottioidei</taxon>
        <taxon>Cottales</taxon>
        <taxon>Liparidae</taxon>
        <taxon>Liparis</taxon>
    </lineage>
</organism>
<name>A0A4Z2FQK3_9TELE</name>